<dbReference type="PANTHER" id="PTHR21596">
    <property type="entry name" value="RIBONUCLEASE P SUBUNIT P38"/>
    <property type="match status" value="1"/>
</dbReference>
<accession>A0A803N2L3</accession>
<organism evidence="3 4">
    <name type="scientific">Chenopodium quinoa</name>
    <name type="common">Quinoa</name>
    <dbReference type="NCBI Taxonomy" id="63459"/>
    <lineage>
        <taxon>Eukaryota</taxon>
        <taxon>Viridiplantae</taxon>
        <taxon>Streptophyta</taxon>
        <taxon>Embryophyta</taxon>
        <taxon>Tracheophyta</taxon>
        <taxon>Spermatophyta</taxon>
        <taxon>Magnoliopsida</taxon>
        <taxon>eudicotyledons</taxon>
        <taxon>Gunneridae</taxon>
        <taxon>Pentapetalae</taxon>
        <taxon>Caryophyllales</taxon>
        <taxon>Chenopodiaceae</taxon>
        <taxon>Chenopodioideae</taxon>
        <taxon>Atripliceae</taxon>
        <taxon>Chenopodium</taxon>
    </lineage>
</organism>
<feature type="coiled-coil region" evidence="1">
    <location>
        <begin position="150"/>
        <end position="217"/>
    </location>
</feature>
<dbReference type="GO" id="GO:0080188">
    <property type="term" value="P:gene silencing by siRNA-directed DNA methylation"/>
    <property type="evidence" value="ECO:0007669"/>
    <property type="project" value="InterPro"/>
</dbReference>
<dbReference type="InterPro" id="IPR045177">
    <property type="entry name" value="FDM1-5/IDN2"/>
</dbReference>
<reference evidence="3" key="2">
    <citation type="submission" date="2021-03" db="UniProtKB">
        <authorList>
            <consortium name="EnsemblPlants"/>
        </authorList>
    </citation>
    <scope>IDENTIFICATION</scope>
</reference>
<keyword evidence="4" id="KW-1185">Reference proteome</keyword>
<evidence type="ECO:0000256" key="1">
    <source>
        <dbReference type="SAM" id="Coils"/>
    </source>
</evidence>
<evidence type="ECO:0000313" key="3">
    <source>
        <dbReference type="EnsemblPlants" id="AUR62039366-RA:cds"/>
    </source>
</evidence>
<keyword evidence="1" id="KW-0175">Coiled coil</keyword>
<dbReference type="Gramene" id="AUR62039366-RA">
    <property type="protein sequence ID" value="AUR62039366-RA:cds"/>
    <property type="gene ID" value="AUR62039366"/>
</dbReference>
<dbReference type="EnsemblPlants" id="AUR62039366-RA">
    <property type="protein sequence ID" value="AUR62039366-RA:cds"/>
    <property type="gene ID" value="AUR62039366"/>
</dbReference>
<name>A0A803N2L3_CHEQI</name>
<reference evidence="3" key="1">
    <citation type="journal article" date="2017" name="Nature">
        <title>The genome of Chenopodium quinoa.</title>
        <authorList>
            <person name="Jarvis D.E."/>
            <person name="Ho Y.S."/>
            <person name="Lightfoot D.J."/>
            <person name="Schmoeckel S.M."/>
            <person name="Li B."/>
            <person name="Borm T.J.A."/>
            <person name="Ohyanagi H."/>
            <person name="Mineta K."/>
            <person name="Michell C.T."/>
            <person name="Saber N."/>
            <person name="Kharbatia N.M."/>
            <person name="Rupper R.R."/>
            <person name="Sharp A.R."/>
            <person name="Dally N."/>
            <person name="Boughton B.A."/>
            <person name="Woo Y.H."/>
            <person name="Gao G."/>
            <person name="Schijlen E.G.W.M."/>
            <person name="Guo X."/>
            <person name="Momin A.A."/>
            <person name="Negrao S."/>
            <person name="Al-Babili S."/>
            <person name="Gehring C."/>
            <person name="Roessner U."/>
            <person name="Jung C."/>
            <person name="Murphy K."/>
            <person name="Arold S.T."/>
            <person name="Gojobori T."/>
            <person name="van der Linden C.G."/>
            <person name="van Loo E.N."/>
            <person name="Jellen E.N."/>
            <person name="Maughan P.J."/>
            <person name="Tester M."/>
        </authorList>
    </citation>
    <scope>NUCLEOTIDE SEQUENCE [LARGE SCALE GENOMIC DNA]</scope>
    <source>
        <strain evidence="3">cv. PI 614886</strain>
    </source>
</reference>
<dbReference type="AlphaFoldDB" id="A0A803N2L3"/>
<dbReference type="InterPro" id="IPR005379">
    <property type="entry name" value="FDM1-5/IDN2_XH"/>
</dbReference>
<dbReference type="OMA" id="NANTCLK"/>
<feature type="coiled-coil region" evidence="1">
    <location>
        <begin position="76"/>
        <end position="103"/>
    </location>
</feature>
<protein>
    <recommendedName>
        <fullName evidence="2">Factor of DNA methylation 1-5/IDN2 domain-containing protein</fullName>
    </recommendedName>
</protein>
<feature type="domain" description="Factor of DNA methylation 1-5/IDN2" evidence="2">
    <location>
        <begin position="232"/>
        <end position="307"/>
    </location>
</feature>
<feature type="coiled-coil region" evidence="1">
    <location>
        <begin position="399"/>
        <end position="426"/>
    </location>
</feature>
<evidence type="ECO:0000259" key="2">
    <source>
        <dbReference type="Pfam" id="PF03469"/>
    </source>
</evidence>
<sequence>MADDNNRELNSLRQTVVRLANELDYKNHLLMEKEGLSLERFATMSSLIEEKDRLLGERSAVIGSLMAQKHRLHEIFVEEMRKCEHLKQEMKKIRHELEVQQQILDTRTMEQEELLTVNGKGLRIVTTKSTNANTCLKSPKFNLIVPENQLSESFDKHDNLQNNLEKSQNEYLKAQLDFLRKELNEKGEALNQLESLNQNLTSNKSSSNKELKAARTEAIKKLISWLLCLQSCSEVADENDKKLAELREDWGEKAYKAVVNALLDFRIYNSNVKSSMHEIWNFEEGRRADLKEFIQYMIQCWEVQRKKGNEQSGAIAELMAEKERLLGQLASINILMKEKDKLLKEKYAAVEKSIAQDMEKDKLQNKMSATISKLHAENQILLESYNAEKSKTQCMVEPTEKFKHELQDQEELAKQTEERRETKRLNCGSNESLKIKEESTAWYLDYLVDKGGPAKKLKDAKLHNSKGKIFSASENKTLQGQNMGESLKLPKAEPDMFGEPLEGRWNVLGVLRPSTDSYLLPSKDAVSSSPHSKALERSKCLFLLAARA</sequence>
<proteinExistence type="predicted"/>
<dbReference type="PANTHER" id="PTHR21596:SF82">
    <property type="entry name" value="FACTOR OF DNA METHYLATION 5-LIKE"/>
    <property type="match status" value="1"/>
</dbReference>
<dbReference type="Pfam" id="PF03469">
    <property type="entry name" value="XH"/>
    <property type="match status" value="1"/>
</dbReference>
<dbReference type="Proteomes" id="UP000596660">
    <property type="component" value="Unplaced"/>
</dbReference>
<evidence type="ECO:0000313" key="4">
    <source>
        <dbReference type="Proteomes" id="UP000596660"/>
    </source>
</evidence>